<dbReference type="EMBL" id="CP128400">
    <property type="protein sequence ID" value="WJW68436.1"/>
    <property type="molecule type" value="Genomic_DNA"/>
</dbReference>
<evidence type="ECO:0000313" key="1">
    <source>
        <dbReference type="EMBL" id="NWJ48503.1"/>
    </source>
</evidence>
<reference evidence="2" key="2">
    <citation type="journal article" date="2024" name="Nature">
        <title>Anoxygenic phototroph of the Chloroflexota uses a type I reaction centre.</title>
        <authorList>
            <person name="Tsuji J.M."/>
            <person name="Shaw N.A."/>
            <person name="Nagashima S."/>
            <person name="Venkiteswaran J.J."/>
            <person name="Schiff S.L."/>
            <person name="Watanabe T."/>
            <person name="Fukui M."/>
            <person name="Hanada S."/>
            <person name="Tank M."/>
            <person name="Neufeld J.D."/>
        </authorList>
    </citation>
    <scope>NUCLEOTIDE SEQUENCE</scope>
    <source>
        <strain evidence="2">L227-S17</strain>
    </source>
</reference>
<evidence type="ECO:0000313" key="3">
    <source>
        <dbReference type="Proteomes" id="UP000521676"/>
    </source>
</evidence>
<sequence>MCISKQTCGFFLTFFSSSELLGTDDSDAPAFDGEIWWKYPNPRFTDLIVNLH</sequence>
<evidence type="ECO:0000313" key="4">
    <source>
        <dbReference type="Proteomes" id="UP001431572"/>
    </source>
</evidence>
<evidence type="ECO:0000313" key="2">
    <source>
        <dbReference type="EMBL" id="WJW68436.1"/>
    </source>
</evidence>
<organism evidence="1 3">
    <name type="scientific">Candidatus Chlorohelix allophototropha</name>
    <dbReference type="NCBI Taxonomy" id="3003348"/>
    <lineage>
        <taxon>Bacteria</taxon>
        <taxon>Bacillati</taxon>
        <taxon>Chloroflexota</taxon>
        <taxon>Chloroflexia</taxon>
        <taxon>Candidatus Chloroheliales</taxon>
        <taxon>Candidatus Chloroheliaceae</taxon>
        <taxon>Candidatus Chlorohelix</taxon>
    </lineage>
</organism>
<gene>
    <name evidence="1" type="ORF">HXX08_21815</name>
    <name evidence="2" type="ORF">OZ401_004047</name>
</gene>
<dbReference type="RefSeq" id="WP_341470340.1">
    <property type="nucleotide sequence ID" value="NZ_CP128400.1"/>
</dbReference>
<protein>
    <submittedName>
        <fullName evidence="1">Uncharacterized protein</fullName>
    </submittedName>
</protein>
<dbReference type="Proteomes" id="UP001431572">
    <property type="component" value="Chromosome 2"/>
</dbReference>
<accession>A0A8T7M923</accession>
<dbReference type="Proteomes" id="UP000521676">
    <property type="component" value="Unassembled WGS sequence"/>
</dbReference>
<name>A0A8T7M923_9CHLR</name>
<dbReference type="AlphaFoldDB" id="A0A8T7M923"/>
<keyword evidence="4" id="KW-1185">Reference proteome</keyword>
<reference evidence="1 3" key="1">
    <citation type="submission" date="2020-06" db="EMBL/GenBank/DDBJ databases">
        <title>Anoxygenic phototrophic Chloroflexota member uses a Type I reaction center.</title>
        <authorList>
            <person name="Tsuji J.M."/>
            <person name="Shaw N.A."/>
            <person name="Nagashima S."/>
            <person name="Venkiteswaran J."/>
            <person name="Schiff S.L."/>
            <person name="Hanada S."/>
            <person name="Tank M."/>
            <person name="Neufeld J.D."/>
        </authorList>
    </citation>
    <scope>NUCLEOTIDE SEQUENCE [LARGE SCALE GENOMIC DNA]</scope>
    <source>
        <strain evidence="1">L227-S17</strain>
    </source>
</reference>
<dbReference type="EMBL" id="JACATZ010000003">
    <property type="protein sequence ID" value="NWJ48503.1"/>
    <property type="molecule type" value="Genomic_DNA"/>
</dbReference>
<proteinExistence type="predicted"/>